<dbReference type="Proteomes" id="UP000308539">
    <property type="component" value="Unassembled WGS sequence"/>
</dbReference>
<gene>
    <name evidence="1" type="ORF">FC752_15060</name>
</gene>
<reference evidence="1 2" key="1">
    <citation type="submission" date="2019-04" db="EMBL/GenBank/DDBJ databases">
        <title>Lysinibacillus genome sequencing.</title>
        <authorList>
            <person name="Dunlap C."/>
        </authorList>
    </citation>
    <scope>NUCLEOTIDE SEQUENCE [LARGE SCALE GENOMIC DNA]</scope>
    <source>
        <strain evidence="1 2">NBRC 109424</strain>
    </source>
</reference>
<evidence type="ECO:0000313" key="2">
    <source>
        <dbReference type="Proteomes" id="UP000308539"/>
    </source>
</evidence>
<dbReference type="EMBL" id="SZPV01000031">
    <property type="protein sequence ID" value="TKI60505.1"/>
    <property type="molecule type" value="Genomic_DNA"/>
</dbReference>
<keyword evidence="1" id="KW-0378">Hydrolase</keyword>
<comment type="caution">
    <text evidence="1">The sequence shown here is derived from an EMBL/GenBank/DDBJ whole genome shotgun (WGS) entry which is preliminary data.</text>
</comment>
<dbReference type="GO" id="GO:0016787">
    <property type="term" value="F:hydrolase activity"/>
    <property type="evidence" value="ECO:0007669"/>
    <property type="project" value="UniProtKB-KW"/>
</dbReference>
<evidence type="ECO:0000313" key="1">
    <source>
        <dbReference type="EMBL" id="TKI60505.1"/>
    </source>
</evidence>
<organism evidence="1 2">
    <name type="scientific">Lysinibacillus varians</name>
    <dbReference type="NCBI Taxonomy" id="1145276"/>
    <lineage>
        <taxon>Bacteria</taxon>
        <taxon>Bacillati</taxon>
        <taxon>Bacillota</taxon>
        <taxon>Bacilli</taxon>
        <taxon>Bacillales</taxon>
        <taxon>Bacillaceae</taxon>
        <taxon>Lysinibacillus</taxon>
    </lineage>
</organism>
<proteinExistence type="predicted"/>
<accession>A0ABY2TD44</accession>
<protein>
    <submittedName>
        <fullName evidence="1">Hydrolase</fullName>
    </submittedName>
</protein>
<keyword evidence="2" id="KW-1185">Reference proteome</keyword>
<name>A0ABY2TD44_9BACI</name>
<sequence>MVSLKDKVETLGLLDVDTDPTIIAELYQLYQHDSKKKFKYFKRYGDSVMYYSEDYLEQTSIEQLLLKDVCNQIY</sequence>
<dbReference type="RefSeq" id="WP_025220566.1">
    <property type="nucleotide sequence ID" value="NZ_CP006837.1"/>
</dbReference>